<sequence>MENERDMSMAVFVDLKSGALRVRKLGIPPFVVKLKKSDIAWIRERLQEGAELKLAFLDINRNSPQQTSNPQTQTNR</sequence>
<organism evidence="1 2">
    <name type="scientific">Pyrobaculum islandicum (strain DSM 4184 / JCM 9189 / GEO3)</name>
    <dbReference type="NCBI Taxonomy" id="384616"/>
    <lineage>
        <taxon>Archaea</taxon>
        <taxon>Thermoproteota</taxon>
        <taxon>Thermoprotei</taxon>
        <taxon>Thermoproteales</taxon>
        <taxon>Thermoproteaceae</taxon>
        <taxon>Pyrobaculum</taxon>
    </lineage>
</organism>
<dbReference type="EMBL" id="CP000504">
    <property type="protein sequence ID" value="ABL87512.1"/>
    <property type="molecule type" value="Genomic_DNA"/>
</dbReference>
<evidence type="ECO:0000313" key="2">
    <source>
        <dbReference type="Proteomes" id="UP000002595"/>
    </source>
</evidence>
<proteinExistence type="predicted"/>
<gene>
    <name evidence="1" type="ordered locus">Pisl_0334</name>
</gene>
<dbReference type="HOGENOM" id="CLU_2646061_0_0_2"/>
<protein>
    <submittedName>
        <fullName evidence="1">Uncharacterized protein</fullName>
    </submittedName>
</protein>
<name>A1RRD0_PYRIL</name>
<dbReference type="AlphaFoldDB" id="A1RRD0"/>
<reference evidence="1" key="1">
    <citation type="submission" date="2006-12" db="EMBL/GenBank/DDBJ databases">
        <title>Complete sequence of Pyrobaculum islandicum DSM 4184.</title>
        <authorList>
            <person name="Copeland A."/>
            <person name="Lucas S."/>
            <person name="Lapidus A."/>
            <person name="Barry K."/>
            <person name="Detter J.C."/>
            <person name="Glavina del Rio T."/>
            <person name="Dalin E."/>
            <person name="Tice H."/>
            <person name="Pitluck S."/>
            <person name="Meincke L."/>
            <person name="Brettin T."/>
            <person name="Bruce D."/>
            <person name="Han C."/>
            <person name="Tapia R."/>
            <person name="Gilna P."/>
            <person name="Schmutz J."/>
            <person name="Larimer F."/>
            <person name="Land M."/>
            <person name="Hauser L."/>
            <person name="Kyrpides N."/>
            <person name="Mikhailova N."/>
            <person name="Cozen A.E."/>
            <person name="Fitz-Gibbon S.T."/>
            <person name="House C.H."/>
            <person name="Saltikov C."/>
            <person name="Lowe T."/>
            <person name="Richardson P."/>
        </authorList>
    </citation>
    <scope>NUCLEOTIDE SEQUENCE [LARGE SCALE GENOMIC DNA]</scope>
    <source>
        <strain evidence="1">DSM 4184</strain>
    </source>
</reference>
<keyword evidence="2" id="KW-1185">Reference proteome</keyword>
<dbReference type="Proteomes" id="UP000002595">
    <property type="component" value="Chromosome"/>
</dbReference>
<dbReference type="KEGG" id="pis:Pisl_0334"/>
<dbReference type="SUPFAM" id="SSF51998">
    <property type="entry name" value="PFL-like glycyl radical enzymes"/>
    <property type="match status" value="1"/>
</dbReference>
<accession>A1RRD0</accession>
<dbReference type="eggNOG" id="arCOG00687">
    <property type="taxonomic scope" value="Archaea"/>
</dbReference>
<evidence type="ECO:0000313" key="1">
    <source>
        <dbReference type="EMBL" id="ABL87512.1"/>
    </source>
</evidence>